<feature type="compositionally biased region" description="Basic and acidic residues" evidence="1">
    <location>
        <begin position="138"/>
        <end position="154"/>
    </location>
</feature>
<evidence type="ECO:0000313" key="4">
    <source>
        <dbReference type="Proteomes" id="UP000092461"/>
    </source>
</evidence>
<sequence>MVHVPSFIFILLILINDSCGHPAAHGDLITGQDFLSLFTDSKNIRPYAEDTDKVDYIKNLEEDDTILPIEKLFLSNDEMVAESSNHFSFDRRTNRKLDTFTATATLKPPTPVMTDVNNSQLQLVKTGSKIIFIEQPQEENKDEVISSTPLKDETTTEQNPNSDKNVRVIAVSVSSSVAQRSSTLQRDFPVDATPSRRSGNDFSIEEDEPLTKLNKEISDSAREESMNVHSFVAPPDSDVVSQLPVAQAPSQQVRSRMQRKQDDVVPYQTLLYRNNEEKKDRAPLPRSISYTSLGQALINEPKLWRNYDVQQVNKTEDSLASNSAYSQPEKIYGEPSKVYSVPAKIYGQPSKVYSEPAKIYSEPAKIYSEPAKVYSEPAKVYGKPAQVYAEPPTPFPTLTTKSPVHTSVSPSKKIVFNLDKLPYDLLNRPQSTRPTFAHFEVNQGGNNFIPSSTPQTLDESTLTAFEMYEGPTPERNYEVDEAVSVMTSGRHHGIQPSPSAATPITDDAKKVYSEPAKIYSEPAKIYSEPAKVYSEPAKVYGKPAQMYEGPTPERNYEIDEAVSVMTSGRHHGIQPSPSAATPITDDAKKVGYVVEGRNFRKYRVEEKTADGFIVGEYGVVSNDDGNLRGVRYTADSNISPSLIYNALL</sequence>
<dbReference type="VEuPathDB" id="VectorBase:LLONM1_005403"/>
<dbReference type="Proteomes" id="UP000092461">
    <property type="component" value="Unassembled WGS sequence"/>
</dbReference>
<organism evidence="3 4">
    <name type="scientific">Lutzomyia longipalpis</name>
    <name type="common">Sand fly</name>
    <dbReference type="NCBI Taxonomy" id="7200"/>
    <lineage>
        <taxon>Eukaryota</taxon>
        <taxon>Metazoa</taxon>
        <taxon>Ecdysozoa</taxon>
        <taxon>Arthropoda</taxon>
        <taxon>Hexapoda</taxon>
        <taxon>Insecta</taxon>
        <taxon>Pterygota</taxon>
        <taxon>Neoptera</taxon>
        <taxon>Endopterygota</taxon>
        <taxon>Diptera</taxon>
        <taxon>Nematocera</taxon>
        <taxon>Psychodoidea</taxon>
        <taxon>Psychodidae</taxon>
        <taxon>Lutzomyia</taxon>
        <taxon>Lutzomyia</taxon>
    </lineage>
</organism>
<dbReference type="EMBL" id="AJWK01002366">
    <property type="status" value="NOT_ANNOTATED_CDS"/>
    <property type="molecule type" value="Genomic_DNA"/>
</dbReference>
<feature type="region of interest" description="Disordered" evidence="1">
    <location>
        <begin position="180"/>
        <end position="212"/>
    </location>
</feature>
<feature type="signal peptide" evidence="2">
    <location>
        <begin position="1"/>
        <end position="20"/>
    </location>
</feature>
<dbReference type="AlphaFoldDB" id="A0A1B0C9I2"/>
<keyword evidence="4" id="KW-1185">Reference proteome</keyword>
<feature type="region of interest" description="Disordered" evidence="1">
    <location>
        <begin position="138"/>
        <end position="164"/>
    </location>
</feature>
<dbReference type="EnsemblMetazoa" id="LLOJ000604-RA">
    <property type="protein sequence ID" value="LLOJ000604-PA"/>
    <property type="gene ID" value="LLOJ000604"/>
</dbReference>
<dbReference type="EMBL" id="AJWK01002365">
    <property type="status" value="NOT_ANNOTATED_CDS"/>
    <property type="molecule type" value="Genomic_DNA"/>
</dbReference>
<dbReference type="Gene3D" id="6.10.250.1010">
    <property type="match status" value="2"/>
</dbReference>
<name>A0A1B0C9I2_LUTLO</name>
<feature type="chain" id="PRO_5008405591" evidence="2">
    <location>
        <begin position="21"/>
        <end position="648"/>
    </location>
</feature>
<evidence type="ECO:0000313" key="3">
    <source>
        <dbReference type="EnsemblMetazoa" id="LLOJ000604-PA"/>
    </source>
</evidence>
<keyword evidence="2" id="KW-0732">Signal</keyword>
<protein>
    <submittedName>
        <fullName evidence="3">Uncharacterized protein</fullName>
    </submittedName>
</protein>
<accession>A0A1B0C9I2</accession>
<dbReference type="VEuPathDB" id="VectorBase:LLOJ000604"/>
<reference evidence="3" key="1">
    <citation type="submission" date="2020-05" db="UniProtKB">
        <authorList>
            <consortium name="EnsemblMetazoa"/>
        </authorList>
    </citation>
    <scope>IDENTIFICATION</scope>
    <source>
        <strain evidence="3">Jacobina</strain>
    </source>
</reference>
<proteinExistence type="predicted"/>
<evidence type="ECO:0000256" key="1">
    <source>
        <dbReference type="SAM" id="MobiDB-lite"/>
    </source>
</evidence>
<evidence type="ECO:0000256" key="2">
    <source>
        <dbReference type="SAM" id="SignalP"/>
    </source>
</evidence>